<reference evidence="2" key="1">
    <citation type="submission" date="2017-06" db="EMBL/GenBank/DDBJ databases">
        <title>Whole genome sequence of Laribacter hongkongensis LHGZ1.</title>
        <authorList>
            <person name="Chen D."/>
            <person name="Wu H."/>
            <person name="Chen J."/>
        </authorList>
    </citation>
    <scope>NUCLEOTIDE SEQUENCE [LARGE SCALE GENOMIC DNA]</scope>
    <source>
        <strain evidence="2">LHGZ1</strain>
    </source>
</reference>
<name>A0A248LN60_9NEIS</name>
<dbReference type="EMBL" id="CP022115">
    <property type="protein sequence ID" value="ASJ26158.1"/>
    <property type="molecule type" value="Genomic_DNA"/>
</dbReference>
<dbReference type="OrthoDB" id="5465192at2"/>
<organism evidence="1 2">
    <name type="scientific">Laribacter hongkongensis</name>
    <dbReference type="NCBI Taxonomy" id="168471"/>
    <lineage>
        <taxon>Bacteria</taxon>
        <taxon>Pseudomonadati</taxon>
        <taxon>Pseudomonadota</taxon>
        <taxon>Betaproteobacteria</taxon>
        <taxon>Neisseriales</taxon>
        <taxon>Aquaspirillaceae</taxon>
        <taxon>Laribacter</taxon>
    </lineage>
</organism>
<sequence length="113" mass="12278">MSSTSLWITILGMALVTALLRALPITLLAGRQLPPLLARWLSFVPVTVLAALLLPDIVLRQGELALTVDNLFLWASLPTLAVAYFTRNFFGTMLTGMVTVGLARWLLPAVFGL</sequence>
<dbReference type="Pfam" id="PF05437">
    <property type="entry name" value="AzlD"/>
    <property type="match status" value="1"/>
</dbReference>
<proteinExistence type="predicted"/>
<dbReference type="Proteomes" id="UP000197424">
    <property type="component" value="Chromosome"/>
</dbReference>
<accession>A0A248LN60</accession>
<gene>
    <name evidence="1" type="ORF">LHGZ1_3327</name>
</gene>
<dbReference type="AlphaFoldDB" id="A0A248LN60"/>
<dbReference type="InterPro" id="IPR008407">
    <property type="entry name" value="Brnchd-chn_aa_trnsp_AzlD"/>
</dbReference>
<evidence type="ECO:0000313" key="1">
    <source>
        <dbReference type="EMBL" id="ASJ26158.1"/>
    </source>
</evidence>
<dbReference type="RefSeq" id="WP_088861726.1">
    <property type="nucleotide sequence ID" value="NZ_CP022115.1"/>
</dbReference>
<protein>
    <submittedName>
        <fullName evidence="1">Branched-chain amino acid transport</fullName>
    </submittedName>
</protein>
<evidence type="ECO:0000313" key="2">
    <source>
        <dbReference type="Proteomes" id="UP000197424"/>
    </source>
</evidence>